<feature type="transmembrane region" description="Helical" evidence="1">
    <location>
        <begin position="9"/>
        <end position="29"/>
    </location>
</feature>
<protein>
    <submittedName>
        <fullName evidence="2">DUF2182 domain-containing protein</fullName>
    </submittedName>
</protein>
<feature type="transmembrane region" description="Helical" evidence="1">
    <location>
        <begin position="136"/>
        <end position="154"/>
    </location>
</feature>
<keyword evidence="1" id="KW-0472">Membrane</keyword>
<keyword evidence="1" id="KW-1133">Transmembrane helix</keyword>
<evidence type="ECO:0000256" key="1">
    <source>
        <dbReference type="SAM" id="Phobius"/>
    </source>
</evidence>
<keyword evidence="3" id="KW-1185">Reference proteome</keyword>
<feature type="transmembrane region" description="Helical" evidence="1">
    <location>
        <begin position="93"/>
        <end position="116"/>
    </location>
</feature>
<feature type="transmembrane region" description="Helical" evidence="1">
    <location>
        <begin position="49"/>
        <end position="72"/>
    </location>
</feature>
<dbReference type="RefSeq" id="WP_215822099.1">
    <property type="nucleotide sequence ID" value="NZ_JAGSOY010000107.1"/>
</dbReference>
<gene>
    <name evidence="2" type="ORF">KCG35_22445</name>
</gene>
<evidence type="ECO:0000313" key="3">
    <source>
        <dbReference type="Proteomes" id="UP000690515"/>
    </source>
</evidence>
<comment type="caution">
    <text evidence="2">The sequence shown here is derived from an EMBL/GenBank/DDBJ whole genome shotgun (WGS) entry which is preliminary data.</text>
</comment>
<name>A0ABS5ZL52_9GAMM</name>
<feature type="transmembrane region" description="Helical" evidence="1">
    <location>
        <begin position="237"/>
        <end position="256"/>
    </location>
</feature>
<organism evidence="2 3">
    <name type="scientific">Zooshikella harenae</name>
    <dbReference type="NCBI Taxonomy" id="2827238"/>
    <lineage>
        <taxon>Bacteria</taxon>
        <taxon>Pseudomonadati</taxon>
        <taxon>Pseudomonadota</taxon>
        <taxon>Gammaproteobacteria</taxon>
        <taxon>Oceanospirillales</taxon>
        <taxon>Zooshikellaceae</taxon>
        <taxon>Zooshikella</taxon>
    </lineage>
</organism>
<sequence length="257" mass="29158">MKAIKFQQSLFIPTTLLLVVVAWLVLFWWEQSPYSHYILHGPAAHGMHHQVVSSAVILYLLGWMLMCIAMMLPTTLPLIQIVYRISSGHSDRWLLISILIAGYLLVWLVFGIVAHIGQWLITQNLFGYEFMSNKTWLLSAGLLIMAGVFQFSSLKYKCLDKCRTPLSFVMGYWQGRHHYRQAWLLGLHHGIYCVGCCWALMLLMFAVGTGSVFWMLLLGAIMAVEKNVSWGNKIAKPVGVIFLMWGCGLAVNNSFLV</sequence>
<dbReference type="InterPro" id="IPR018688">
    <property type="entry name" value="PpoB2-like"/>
</dbReference>
<keyword evidence="1" id="KW-0812">Transmembrane</keyword>
<reference evidence="2 3" key="1">
    <citation type="submission" date="2021-04" db="EMBL/GenBank/DDBJ databases">
        <authorList>
            <person name="Pira H."/>
            <person name="Risdian C."/>
            <person name="Wink J."/>
        </authorList>
    </citation>
    <scope>NUCLEOTIDE SEQUENCE [LARGE SCALE GENOMIC DNA]</scope>
    <source>
        <strain evidence="2 3">WH53</strain>
    </source>
</reference>
<dbReference type="Proteomes" id="UP000690515">
    <property type="component" value="Unassembled WGS sequence"/>
</dbReference>
<accession>A0ABS5ZL52</accession>
<proteinExistence type="predicted"/>
<dbReference type="EMBL" id="JAGSOY010000107">
    <property type="protein sequence ID" value="MBU2713817.1"/>
    <property type="molecule type" value="Genomic_DNA"/>
</dbReference>
<feature type="transmembrane region" description="Helical" evidence="1">
    <location>
        <begin position="190"/>
        <end position="217"/>
    </location>
</feature>
<evidence type="ECO:0000313" key="2">
    <source>
        <dbReference type="EMBL" id="MBU2713817.1"/>
    </source>
</evidence>
<dbReference type="Pfam" id="PF09948">
    <property type="entry name" value="PpoB2"/>
    <property type="match status" value="1"/>
</dbReference>